<sequence length="61" mass="6808">MGGLHCFNLKFDVARWCLVGSAKVGKLTIDAIVSCYVFSFLCHTQAPKHKVVLKNKETEPQ</sequence>
<keyword evidence="2" id="KW-1185">Reference proteome</keyword>
<accession>F2JZS0</accession>
<name>F2JZS0_MARM1</name>
<dbReference type="HOGENOM" id="CLU_2917227_0_0_6"/>
<proteinExistence type="predicted"/>
<evidence type="ECO:0000313" key="2">
    <source>
        <dbReference type="Proteomes" id="UP000001062"/>
    </source>
</evidence>
<protein>
    <submittedName>
        <fullName evidence="1">Uncharacterized protein</fullName>
    </submittedName>
</protein>
<dbReference type="Proteomes" id="UP000001062">
    <property type="component" value="Chromosome"/>
</dbReference>
<evidence type="ECO:0000313" key="1">
    <source>
        <dbReference type="EMBL" id="ADZ90924.1"/>
    </source>
</evidence>
<organism evidence="1 2">
    <name type="scientific">Marinomonas mediterranea (strain ATCC 700492 / JCM 21426 / NBRC 103028 / MMB-1)</name>
    <dbReference type="NCBI Taxonomy" id="717774"/>
    <lineage>
        <taxon>Bacteria</taxon>
        <taxon>Pseudomonadati</taxon>
        <taxon>Pseudomonadota</taxon>
        <taxon>Gammaproteobacteria</taxon>
        <taxon>Oceanospirillales</taxon>
        <taxon>Oceanospirillaceae</taxon>
        <taxon>Marinomonas</taxon>
    </lineage>
</organism>
<reference evidence="1 2" key="1">
    <citation type="journal article" date="2012" name="Stand. Genomic Sci.">
        <title>Complete genome sequence of the melanogenic marine bacterium Marinomonas mediterranea type strain (MMB-1(T)).</title>
        <authorList>
            <person name="Lucas-Elio P."/>
            <person name="Goodwin L."/>
            <person name="Woyke T."/>
            <person name="Pitluck S."/>
            <person name="Nolan M."/>
            <person name="Kyrpides N.C."/>
            <person name="Detter J.C."/>
            <person name="Copeland A."/>
            <person name="Teshima H."/>
            <person name="Bruce D."/>
            <person name="Detter C."/>
            <person name="Tapia R."/>
            <person name="Han S."/>
            <person name="Land M.L."/>
            <person name="Ivanova N."/>
            <person name="Mikhailova N."/>
            <person name="Johnston A.W."/>
            <person name="Sanchez-Amat A."/>
        </authorList>
    </citation>
    <scope>NUCLEOTIDE SEQUENCE [LARGE SCALE GENOMIC DNA]</scope>
    <source>
        <strain evidence="2">ATCC 700492 / JCM 21426 / NBRC 103028 / MMB-1</strain>
    </source>
</reference>
<dbReference type="KEGG" id="mme:Marme_1663"/>
<dbReference type="AlphaFoldDB" id="F2JZS0"/>
<dbReference type="EMBL" id="CP002583">
    <property type="protein sequence ID" value="ADZ90924.1"/>
    <property type="molecule type" value="Genomic_DNA"/>
</dbReference>
<gene>
    <name evidence="1" type="ordered locus">Marme_1663</name>
</gene>